<dbReference type="EMBL" id="HE796683">
    <property type="protein sequence ID" value="CCH02227.1"/>
    <property type="molecule type" value="Genomic_DNA"/>
</dbReference>
<dbReference type="SUPFAM" id="SSF46894">
    <property type="entry name" value="C-terminal effector domain of the bipartite response regulators"/>
    <property type="match status" value="1"/>
</dbReference>
<evidence type="ECO:0000313" key="5">
    <source>
        <dbReference type="EMBL" id="CCH02227.1"/>
    </source>
</evidence>
<feature type="domain" description="HTH luxR-type" evidence="4">
    <location>
        <begin position="144"/>
        <end position="209"/>
    </location>
</feature>
<dbReference type="KEGG" id="fae:FAES_4227"/>
<dbReference type="InterPro" id="IPR000792">
    <property type="entry name" value="Tscrpt_reg_LuxR_C"/>
</dbReference>
<dbReference type="STRING" id="1166018.FAES_4227"/>
<evidence type="ECO:0000259" key="4">
    <source>
        <dbReference type="PROSITE" id="PS50043"/>
    </source>
</evidence>
<accession>I0KDM4</accession>
<gene>
    <name evidence="5" type="ORF">FAES_4227</name>
</gene>
<reference evidence="5 6" key="1">
    <citation type="journal article" date="2012" name="J. Bacteriol.">
        <title>Genome Sequence of Fibrella aestuarina BUZ 2T, a Filamentous Marine Bacterium.</title>
        <authorList>
            <person name="Filippini M."/>
            <person name="Qi W."/>
            <person name="Blom J."/>
            <person name="Goesmann A."/>
            <person name="Smits T.H."/>
            <person name="Bagheri H.C."/>
        </authorList>
    </citation>
    <scope>NUCLEOTIDE SEQUENCE [LARGE SCALE GENOMIC DNA]</scope>
    <source>
        <strain evidence="6">BUZ 2T</strain>
    </source>
</reference>
<evidence type="ECO:0000256" key="1">
    <source>
        <dbReference type="ARBA" id="ARBA00023015"/>
    </source>
</evidence>
<dbReference type="CDD" id="cd06170">
    <property type="entry name" value="LuxR_C_like"/>
    <property type="match status" value="1"/>
</dbReference>
<dbReference type="SMART" id="SM00421">
    <property type="entry name" value="HTH_LUXR"/>
    <property type="match status" value="1"/>
</dbReference>
<protein>
    <submittedName>
        <fullName evidence="5">Two component transcriptional regulator, LuxR family</fullName>
    </submittedName>
</protein>
<dbReference type="GO" id="GO:0006355">
    <property type="term" value="P:regulation of DNA-templated transcription"/>
    <property type="evidence" value="ECO:0007669"/>
    <property type="project" value="InterPro"/>
</dbReference>
<dbReference type="RefSeq" id="WP_015333326.1">
    <property type="nucleotide sequence ID" value="NC_020054.1"/>
</dbReference>
<dbReference type="AlphaFoldDB" id="I0KDM4"/>
<dbReference type="PANTHER" id="PTHR44688:SF16">
    <property type="entry name" value="DNA-BINDING TRANSCRIPTIONAL ACTIVATOR DEVR_DOSR"/>
    <property type="match status" value="1"/>
</dbReference>
<keyword evidence="3" id="KW-0804">Transcription</keyword>
<dbReference type="PRINTS" id="PR00038">
    <property type="entry name" value="HTHLUXR"/>
</dbReference>
<dbReference type="Gene3D" id="3.40.50.2300">
    <property type="match status" value="1"/>
</dbReference>
<evidence type="ECO:0000313" key="6">
    <source>
        <dbReference type="Proteomes" id="UP000011058"/>
    </source>
</evidence>
<dbReference type="Proteomes" id="UP000011058">
    <property type="component" value="Chromosome"/>
</dbReference>
<keyword evidence="6" id="KW-1185">Reference proteome</keyword>
<dbReference type="PANTHER" id="PTHR44688">
    <property type="entry name" value="DNA-BINDING TRANSCRIPTIONAL ACTIVATOR DEVR_DOSR"/>
    <property type="match status" value="1"/>
</dbReference>
<evidence type="ECO:0000256" key="3">
    <source>
        <dbReference type="ARBA" id="ARBA00023163"/>
    </source>
</evidence>
<dbReference type="PROSITE" id="PS00622">
    <property type="entry name" value="HTH_LUXR_1"/>
    <property type="match status" value="1"/>
</dbReference>
<sequence>MKKGIPQTVAYWLPDQSALVNCFTNPPDFYTFINAADYGDDILQTLCQLLPNFVLVEPDPGCHESSIELVKRIRTWPKLPVKCVVLLPSGVSWLNAFDELDISGKVCADHVNDELVSCLSKVAAGYRFLSPHFGDRNRTTTSHPVLSEGKLTSREYEVVEQIARGYTNKEIAERLFISVKTVETHKFNVLQKLNLRSMGELRQWMRQKDPVGRG</sequence>
<dbReference type="GO" id="GO:0003677">
    <property type="term" value="F:DNA binding"/>
    <property type="evidence" value="ECO:0007669"/>
    <property type="project" value="UniProtKB-KW"/>
</dbReference>
<dbReference type="Pfam" id="PF00196">
    <property type="entry name" value="GerE"/>
    <property type="match status" value="1"/>
</dbReference>
<dbReference type="OrthoDB" id="9797341at2"/>
<keyword evidence="2" id="KW-0238">DNA-binding</keyword>
<keyword evidence="1" id="KW-0805">Transcription regulation</keyword>
<evidence type="ECO:0000256" key="2">
    <source>
        <dbReference type="ARBA" id="ARBA00023125"/>
    </source>
</evidence>
<dbReference type="PROSITE" id="PS50043">
    <property type="entry name" value="HTH_LUXR_2"/>
    <property type="match status" value="1"/>
</dbReference>
<dbReference type="HOGENOM" id="CLU_1287224_0_0_10"/>
<dbReference type="eggNOG" id="COG2197">
    <property type="taxonomic scope" value="Bacteria"/>
</dbReference>
<proteinExistence type="predicted"/>
<name>I0KDM4_9BACT</name>
<dbReference type="InterPro" id="IPR016032">
    <property type="entry name" value="Sig_transdc_resp-reg_C-effctor"/>
</dbReference>
<organism evidence="5 6">
    <name type="scientific">Fibrella aestuarina BUZ 2</name>
    <dbReference type="NCBI Taxonomy" id="1166018"/>
    <lineage>
        <taxon>Bacteria</taxon>
        <taxon>Pseudomonadati</taxon>
        <taxon>Bacteroidota</taxon>
        <taxon>Cytophagia</taxon>
        <taxon>Cytophagales</taxon>
        <taxon>Spirosomataceae</taxon>
        <taxon>Fibrella</taxon>
    </lineage>
</organism>